<sequence>MQVWRKNLFLCLVWYVFGPGRLVLARLDGAARASTSLEHLDSCKPILFNALDPPAKNDLDLTQYDHIPKKTAKRKGGPLQVLE</sequence>
<name>A0ACC0EVV1_9BASI</name>
<dbReference type="EMBL" id="CM045866">
    <property type="protein sequence ID" value="KAI7961770.1"/>
    <property type="molecule type" value="Genomic_DNA"/>
</dbReference>
<evidence type="ECO:0000313" key="1">
    <source>
        <dbReference type="EMBL" id="KAI7961770.1"/>
    </source>
</evidence>
<evidence type="ECO:0000313" key="2">
    <source>
        <dbReference type="Proteomes" id="UP001060170"/>
    </source>
</evidence>
<comment type="caution">
    <text evidence="1">The sequence shown here is derived from an EMBL/GenBank/DDBJ whole genome shotgun (WGS) entry which is preliminary data.</text>
</comment>
<dbReference type="Proteomes" id="UP001060170">
    <property type="component" value="Chromosome 2"/>
</dbReference>
<gene>
    <name evidence="1" type="ORF">MJO28_002259</name>
</gene>
<organism evidence="1 2">
    <name type="scientific">Puccinia striiformis f. sp. tritici</name>
    <dbReference type="NCBI Taxonomy" id="168172"/>
    <lineage>
        <taxon>Eukaryota</taxon>
        <taxon>Fungi</taxon>
        <taxon>Dikarya</taxon>
        <taxon>Basidiomycota</taxon>
        <taxon>Pucciniomycotina</taxon>
        <taxon>Pucciniomycetes</taxon>
        <taxon>Pucciniales</taxon>
        <taxon>Pucciniaceae</taxon>
        <taxon>Puccinia</taxon>
    </lineage>
</organism>
<reference evidence="2" key="1">
    <citation type="journal article" date="2018" name="BMC Genomics">
        <title>Genomic insights into host adaptation between the wheat stripe rust pathogen (Puccinia striiformis f. sp. tritici) and the barley stripe rust pathogen (Puccinia striiformis f. sp. hordei).</title>
        <authorList>
            <person name="Xia C."/>
            <person name="Wang M."/>
            <person name="Yin C."/>
            <person name="Cornejo O.E."/>
            <person name="Hulbert S.H."/>
            <person name="Chen X."/>
        </authorList>
    </citation>
    <scope>NUCLEOTIDE SEQUENCE [LARGE SCALE GENOMIC DNA]</scope>
    <source>
        <strain evidence="2">93-210</strain>
    </source>
</reference>
<reference evidence="1 2" key="3">
    <citation type="journal article" date="2022" name="Microbiol. Spectr.">
        <title>Folding features and dynamics of 3D genome architecture in plant fungal pathogens.</title>
        <authorList>
            <person name="Xia C."/>
        </authorList>
    </citation>
    <scope>NUCLEOTIDE SEQUENCE [LARGE SCALE GENOMIC DNA]</scope>
    <source>
        <strain evidence="1 2">93-210</strain>
    </source>
</reference>
<protein>
    <submittedName>
        <fullName evidence="1">Uncharacterized protein</fullName>
    </submittedName>
</protein>
<proteinExistence type="predicted"/>
<accession>A0ACC0EVV1</accession>
<keyword evidence="2" id="KW-1185">Reference proteome</keyword>
<reference evidence="2" key="2">
    <citation type="journal article" date="2018" name="Mol. Plant Microbe Interact.">
        <title>Genome sequence resources for the wheat stripe rust pathogen (Puccinia striiformis f. sp. tritici) and the barley stripe rust pathogen (Puccinia striiformis f. sp. hordei).</title>
        <authorList>
            <person name="Xia C."/>
            <person name="Wang M."/>
            <person name="Yin C."/>
            <person name="Cornejo O.E."/>
            <person name="Hulbert S.H."/>
            <person name="Chen X."/>
        </authorList>
    </citation>
    <scope>NUCLEOTIDE SEQUENCE [LARGE SCALE GENOMIC DNA]</scope>
    <source>
        <strain evidence="2">93-210</strain>
    </source>
</reference>